<feature type="domain" description="2Fe-2S ferredoxin-type" evidence="7">
    <location>
        <begin position="10"/>
        <end position="111"/>
    </location>
</feature>
<dbReference type="Gene3D" id="3.10.20.30">
    <property type="match status" value="1"/>
</dbReference>
<dbReference type="RefSeq" id="WP_166261773.1">
    <property type="nucleotide sequence ID" value="NZ_JAAMOW010000015.1"/>
</dbReference>
<dbReference type="InterPro" id="IPR036010">
    <property type="entry name" value="2Fe-2S_ferredoxin-like_sf"/>
</dbReference>
<evidence type="ECO:0000259" key="7">
    <source>
        <dbReference type="PROSITE" id="PS51085"/>
    </source>
</evidence>
<evidence type="ECO:0000256" key="5">
    <source>
        <dbReference type="ARBA" id="ARBA00023014"/>
    </source>
</evidence>
<dbReference type="Pfam" id="PF00111">
    <property type="entry name" value="Fer2"/>
    <property type="match status" value="1"/>
</dbReference>
<comment type="cofactor">
    <cofactor evidence="6">
        <name>[2Fe-2S] cluster</name>
        <dbReference type="ChEBI" id="CHEBI:190135"/>
    </cofactor>
</comment>
<evidence type="ECO:0000256" key="2">
    <source>
        <dbReference type="ARBA" id="ARBA00022714"/>
    </source>
</evidence>
<dbReference type="PROSITE" id="PS51085">
    <property type="entry name" value="2FE2S_FER_2"/>
    <property type="match status" value="1"/>
</dbReference>
<keyword evidence="3" id="KW-0479">Metal-binding</keyword>
<evidence type="ECO:0000256" key="6">
    <source>
        <dbReference type="ARBA" id="ARBA00034078"/>
    </source>
</evidence>
<proteinExistence type="inferred from homology"/>
<gene>
    <name evidence="8" type="ORF">G7Y85_19950</name>
</gene>
<dbReference type="GO" id="GO:0046872">
    <property type="term" value="F:metal ion binding"/>
    <property type="evidence" value="ECO:0007669"/>
    <property type="project" value="UniProtKB-KW"/>
</dbReference>
<name>A0A6M2BXE4_9GAMM</name>
<reference evidence="8 9" key="1">
    <citation type="journal article" date="2014" name="Int. J. Syst. Evol. Microbiol.">
        <title>Solimonas terrae sp. nov., isolated from soil.</title>
        <authorList>
            <person name="Kim S.J."/>
            <person name="Moon J.Y."/>
            <person name="Weon H.Y."/>
            <person name="Ahn J.H."/>
            <person name="Chen W.M."/>
            <person name="Kwon S.W."/>
        </authorList>
    </citation>
    <scope>NUCLEOTIDE SEQUENCE [LARGE SCALE GENOMIC DNA]</scope>
    <source>
        <strain evidence="8 9">KIS83-12</strain>
    </source>
</reference>
<keyword evidence="9" id="KW-1185">Reference proteome</keyword>
<evidence type="ECO:0000313" key="8">
    <source>
        <dbReference type="EMBL" id="NGY07054.1"/>
    </source>
</evidence>
<dbReference type="InterPro" id="IPR001041">
    <property type="entry name" value="2Fe-2S_ferredoxin-type"/>
</dbReference>
<dbReference type="PANTHER" id="PTHR23426:SF65">
    <property type="entry name" value="FERREDOXIN-2, MITOCHONDRIAL"/>
    <property type="match status" value="1"/>
</dbReference>
<keyword evidence="4" id="KW-0408">Iron</keyword>
<comment type="similarity">
    <text evidence="1">Belongs to the adrenodoxin/putidaredoxin family.</text>
</comment>
<dbReference type="GO" id="GO:0009055">
    <property type="term" value="F:electron transfer activity"/>
    <property type="evidence" value="ECO:0007669"/>
    <property type="project" value="TreeGrafter"/>
</dbReference>
<keyword evidence="5" id="KW-0411">Iron-sulfur</keyword>
<dbReference type="SUPFAM" id="SSF54292">
    <property type="entry name" value="2Fe-2S ferredoxin-like"/>
    <property type="match status" value="1"/>
</dbReference>
<dbReference type="PANTHER" id="PTHR23426">
    <property type="entry name" value="FERREDOXIN/ADRENODOXIN"/>
    <property type="match status" value="1"/>
</dbReference>
<dbReference type="InterPro" id="IPR012675">
    <property type="entry name" value="Beta-grasp_dom_sf"/>
</dbReference>
<sequence>MSSEIAAEAAAVTFLVGDRRIEIEAQDGESLMEIATHNDVPGITGDCGGGCACGTCQIAIAPEWREAAGEASEMEMAMLEAEGEAPCGARLACQVMMAPRLRGIVVSVLQR</sequence>
<dbReference type="GO" id="GO:0140647">
    <property type="term" value="P:P450-containing electron transport chain"/>
    <property type="evidence" value="ECO:0007669"/>
    <property type="project" value="InterPro"/>
</dbReference>
<protein>
    <submittedName>
        <fullName evidence="8">2Fe-2S iron-sulfur cluster binding domain-containing protein</fullName>
    </submittedName>
</protein>
<comment type="caution">
    <text evidence="8">The sequence shown here is derived from an EMBL/GenBank/DDBJ whole genome shotgun (WGS) entry which is preliminary data.</text>
</comment>
<keyword evidence="2" id="KW-0001">2Fe-2S</keyword>
<dbReference type="InterPro" id="IPR001055">
    <property type="entry name" value="Adrenodoxin-like"/>
</dbReference>
<accession>A0A6M2BXE4</accession>
<evidence type="ECO:0000313" key="9">
    <source>
        <dbReference type="Proteomes" id="UP000472676"/>
    </source>
</evidence>
<evidence type="ECO:0000256" key="3">
    <source>
        <dbReference type="ARBA" id="ARBA00022723"/>
    </source>
</evidence>
<dbReference type="Proteomes" id="UP000472676">
    <property type="component" value="Unassembled WGS sequence"/>
</dbReference>
<evidence type="ECO:0000256" key="1">
    <source>
        <dbReference type="ARBA" id="ARBA00010914"/>
    </source>
</evidence>
<dbReference type="AlphaFoldDB" id="A0A6M2BXE4"/>
<evidence type="ECO:0000256" key="4">
    <source>
        <dbReference type="ARBA" id="ARBA00023004"/>
    </source>
</evidence>
<organism evidence="8 9">
    <name type="scientific">Solimonas terrae</name>
    <dbReference type="NCBI Taxonomy" id="1396819"/>
    <lineage>
        <taxon>Bacteria</taxon>
        <taxon>Pseudomonadati</taxon>
        <taxon>Pseudomonadota</taxon>
        <taxon>Gammaproteobacteria</taxon>
        <taxon>Nevskiales</taxon>
        <taxon>Nevskiaceae</taxon>
        <taxon>Solimonas</taxon>
    </lineage>
</organism>
<dbReference type="EMBL" id="JAAMOW010000015">
    <property type="protein sequence ID" value="NGY07054.1"/>
    <property type="molecule type" value="Genomic_DNA"/>
</dbReference>
<dbReference type="GO" id="GO:0051537">
    <property type="term" value="F:2 iron, 2 sulfur cluster binding"/>
    <property type="evidence" value="ECO:0007669"/>
    <property type="project" value="UniProtKB-KW"/>
</dbReference>